<dbReference type="Proteomes" id="UP001338309">
    <property type="component" value="Unassembled WGS sequence"/>
</dbReference>
<proteinExistence type="predicted"/>
<dbReference type="EMBL" id="BTPD01000015">
    <property type="protein sequence ID" value="GMQ31120.1"/>
    <property type="molecule type" value="Genomic_DNA"/>
</dbReference>
<evidence type="ECO:0000313" key="1">
    <source>
        <dbReference type="EMBL" id="GMQ31120.1"/>
    </source>
</evidence>
<name>A0ABQ6PV36_9BACT</name>
<sequence length="70" mass="8339">MEWLMFKGTKSKEDNYIEKLSNLVYPKGERPKKIEPNMTSEEASEVMSERFIEKIKDQLEKSKKQLELTK</sequence>
<evidence type="ECO:0000313" key="2">
    <source>
        <dbReference type="Proteomes" id="UP001338309"/>
    </source>
</evidence>
<keyword evidence="2" id="KW-1185">Reference proteome</keyword>
<accession>A0ABQ6PV36</accession>
<protein>
    <submittedName>
        <fullName evidence="1">Uncharacterized protein</fullName>
    </submittedName>
</protein>
<organism evidence="1 2">
    <name type="scientific">Algoriphagus confluentis</name>
    <dbReference type="NCBI Taxonomy" id="1697556"/>
    <lineage>
        <taxon>Bacteria</taxon>
        <taxon>Pseudomonadati</taxon>
        <taxon>Bacteroidota</taxon>
        <taxon>Cytophagia</taxon>
        <taxon>Cytophagales</taxon>
        <taxon>Cyclobacteriaceae</taxon>
        <taxon>Algoriphagus</taxon>
    </lineage>
</organism>
<gene>
    <name evidence="1" type="ORF">Aconfl_37630</name>
</gene>
<reference evidence="1 2" key="1">
    <citation type="submission" date="2023-08" db="EMBL/GenBank/DDBJ databases">
        <title>Draft genome sequence of Algoriphagus confluentis.</title>
        <authorList>
            <person name="Takatani N."/>
            <person name="Hosokawa M."/>
            <person name="Sawabe T."/>
        </authorList>
    </citation>
    <scope>NUCLEOTIDE SEQUENCE [LARGE SCALE GENOMIC DNA]</scope>
    <source>
        <strain evidence="1 2">NBRC 111222</strain>
    </source>
</reference>
<dbReference type="RefSeq" id="WP_338225824.1">
    <property type="nucleotide sequence ID" value="NZ_BTPD01000015.1"/>
</dbReference>
<comment type="caution">
    <text evidence="1">The sequence shown here is derived from an EMBL/GenBank/DDBJ whole genome shotgun (WGS) entry which is preliminary data.</text>
</comment>